<feature type="transmembrane region" description="Helical" evidence="1">
    <location>
        <begin position="105"/>
        <end position="126"/>
    </location>
</feature>
<evidence type="ECO:0000313" key="2">
    <source>
        <dbReference type="EMBL" id="CAB9530766.1"/>
    </source>
</evidence>
<protein>
    <submittedName>
        <fullName evidence="2">Uncharacterized protein</fullName>
    </submittedName>
</protein>
<feature type="transmembrane region" description="Helical" evidence="1">
    <location>
        <begin position="192"/>
        <end position="215"/>
    </location>
</feature>
<comment type="caution">
    <text evidence="2">The sequence shown here is derived from an EMBL/GenBank/DDBJ whole genome shotgun (WGS) entry which is preliminary data.</text>
</comment>
<dbReference type="Proteomes" id="UP001153069">
    <property type="component" value="Unassembled WGS sequence"/>
</dbReference>
<accession>A0A9N8F0T6</accession>
<keyword evidence="1" id="KW-0472">Membrane</keyword>
<proteinExistence type="predicted"/>
<dbReference type="EMBL" id="CAICTM010003027">
    <property type="protein sequence ID" value="CAB9530766.1"/>
    <property type="molecule type" value="Genomic_DNA"/>
</dbReference>
<keyword evidence="1" id="KW-0812">Transmembrane</keyword>
<feature type="transmembrane region" description="Helical" evidence="1">
    <location>
        <begin position="46"/>
        <end position="63"/>
    </location>
</feature>
<dbReference type="AlphaFoldDB" id="A0A9N8F0T6"/>
<keyword evidence="3" id="KW-1185">Reference proteome</keyword>
<evidence type="ECO:0000313" key="3">
    <source>
        <dbReference type="Proteomes" id="UP001153069"/>
    </source>
</evidence>
<organism evidence="2 3">
    <name type="scientific">Seminavis robusta</name>
    <dbReference type="NCBI Taxonomy" id="568900"/>
    <lineage>
        <taxon>Eukaryota</taxon>
        <taxon>Sar</taxon>
        <taxon>Stramenopiles</taxon>
        <taxon>Ochrophyta</taxon>
        <taxon>Bacillariophyta</taxon>
        <taxon>Bacillariophyceae</taxon>
        <taxon>Bacillariophycidae</taxon>
        <taxon>Naviculales</taxon>
        <taxon>Naviculaceae</taxon>
        <taxon>Seminavis</taxon>
    </lineage>
</organism>
<name>A0A9N8F0T6_9STRA</name>
<evidence type="ECO:0000256" key="1">
    <source>
        <dbReference type="SAM" id="Phobius"/>
    </source>
</evidence>
<gene>
    <name evidence="2" type="ORF">SEMRO_3029_G342491.1</name>
</gene>
<sequence>MVLPGFYYDRFIQKVSDGGEKMMRYHDAGGSDYHAIDPQVSSESRLSIAVIILAVLYLAAVSMKYRRTFSSLLWGPTNTGTARKNGMVNSSYCGRMTWKGFNTMLAYFSMSNACAILLVTFSWYRFSVQHGSSPLYPGQWSAFVVLCSDMAKADKALQPIRLALAVLFAPRADKAMKWIQDQTGSYRLAIDVALIGIGAATLGLLIGGIVLASWLARVPIFLIDSVCLP</sequence>
<keyword evidence="1" id="KW-1133">Transmembrane helix</keyword>
<reference evidence="2" key="1">
    <citation type="submission" date="2020-06" db="EMBL/GenBank/DDBJ databases">
        <authorList>
            <consortium name="Plant Systems Biology data submission"/>
        </authorList>
    </citation>
    <scope>NUCLEOTIDE SEQUENCE</scope>
    <source>
        <strain evidence="2">D6</strain>
    </source>
</reference>